<reference evidence="2" key="1">
    <citation type="submission" date="2021-01" db="EMBL/GenBank/DDBJ databases">
        <authorList>
            <person name="Corre E."/>
            <person name="Pelletier E."/>
            <person name="Niang G."/>
            <person name="Scheremetjew M."/>
            <person name="Finn R."/>
            <person name="Kale V."/>
            <person name="Holt S."/>
            <person name="Cochrane G."/>
            <person name="Meng A."/>
            <person name="Brown T."/>
            <person name="Cohen L."/>
        </authorList>
    </citation>
    <scope>NUCLEOTIDE SEQUENCE</scope>
    <source>
        <strain evidence="2">MM31A-1</strain>
    </source>
</reference>
<keyword evidence="1" id="KW-0732">Signal</keyword>
<feature type="signal peptide" evidence="1">
    <location>
        <begin position="1"/>
        <end position="19"/>
    </location>
</feature>
<gene>
    <name evidence="2" type="ORF">CDEB00056_LOCUS20819</name>
</gene>
<protein>
    <recommendedName>
        <fullName evidence="3">PsbP C-terminal domain-containing protein</fullName>
    </recommendedName>
</protein>
<feature type="chain" id="PRO_5030976103" description="PsbP C-terminal domain-containing protein" evidence="1">
    <location>
        <begin position="20"/>
        <end position="318"/>
    </location>
</feature>
<accession>A0A7S3QGE7</accession>
<dbReference type="EMBL" id="HBIO01027107">
    <property type="protein sequence ID" value="CAE0475966.1"/>
    <property type="molecule type" value="Transcribed_RNA"/>
</dbReference>
<evidence type="ECO:0008006" key="3">
    <source>
        <dbReference type="Google" id="ProtNLM"/>
    </source>
</evidence>
<dbReference type="AlphaFoldDB" id="A0A7S3QGE7"/>
<proteinExistence type="predicted"/>
<evidence type="ECO:0000256" key="1">
    <source>
        <dbReference type="SAM" id="SignalP"/>
    </source>
</evidence>
<sequence length="318" mass="35032">MLVKTHLLLFAQLVQLSYSFQSSPCHLNNLSRSSSSRCANSELRMGMGLPLEDDDDDDDDDVSSDRRSFLQKASTGSAATIMSAAVFLNNPYLASASASAVGEDNAPIILATFARRRVGALPASLTSLPPNKLGIFQRLGEAFLYSNDATRTAGKDIFASFDFPADWLQLDRFLGGIQYVDQRNGDKLYVLKVPLPSGIETLKEVPKAYFGDTIFNPNGELVKNGNDIEEYKVLSSSMLETAEDSPPRRRLKVRYTTITGNNFSVERKGLVDIYEVGGMCYMLMTGSNAVRFDKKGVERDVVEYIADSFRVTKLPSVV</sequence>
<name>A0A7S3QGE7_9STRA</name>
<evidence type="ECO:0000313" key="2">
    <source>
        <dbReference type="EMBL" id="CAE0475966.1"/>
    </source>
</evidence>
<organism evidence="2">
    <name type="scientific">Chaetoceros debilis</name>
    <dbReference type="NCBI Taxonomy" id="122233"/>
    <lineage>
        <taxon>Eukaryota</taxon>
        <taxon>Sar</taxon>
        <taxon>Stramenopiles</taxon>
        <taxon>Ochrophyta</taxon>
        <taxon>Bacillariophyta</taxon>
        <taxon>Coscinodiscophyceae</taxon>
        <taxon>Chaetocerotophycidae</taxon>
        <taxon>Chaetocerotales</taxon>
        <taxon>Chaetocerotaceae</taxon>
        <taxon>Chaetoceros</taxon>
    </lineage>
</organism>